<protein>
    <submittedName>
        <fullName evidence="1">Uncharacterized protein</fullName>
    </submittedName>
</protein>
<dbReference type="Proteomes" id="UP000799755">
    <property type="component" value="Unassembled WGS sequence"/>
</dbReference>
<comment type="caution">
    <text evidence="1">The sequence shown here is derived from an EMBL/GenBank/DDBJ whole genome shotgun (WGS) entry which is preliminary data.</text>
</comment>
<sequence>MRTTFPIACHLPRNPLKDSSIRRRESPVISSLETTTKTYSSQSDSKYCHLPEGVDPLTQQMLNYDEPRSNYHGFSYEFIHSALSSVFDCRTANCSFAQQYIQYGRLLKFIYGYLAYSDVTQSFFQCNKPRLYPQSIIDGLTGEFIVAISKPEIPVMNPTTYEVPQGCDGVKPNSTWIYLCKNLSSEHTSRAPVRAPICGSTMSPTGKVDYQCSSFHELQVVDNKSFYNIYSYLDMVSALTAHHIQWYGAIVMNGAVSLPDSAYVEYPDGSPDHLQLQQRRIRVHGQCVYEYTGGKSYSNSVFGTIQDYHTCLVNFSVIIIVTNVSNRETGGGRPVWKSSPLALAALAFNINLSGKETTMSKTFLVWRSWPKRKLEDFEFLMGEITN</sequence>
<evidence type="ECO:0000313" key="2">
    <source>
        <dbReference type="Proteomes" id="UP000799755"/>
    </source>
</evidence>
<accession>A0ACB6R0I4</accession>
<evidence type="ECO:0000313" key="1">
    <source>
        <dbReference type="EMBL" id="KAF2472300.1"/>
    </source>
</evidence>
<reference evidence="1" key="1">
    <citation type="journal article" date="2020" name="Stud. Mycol.">
        <title>101 Dothideomycetes genomes: a test case for predicting lifestyles and emergence of pathogens.</title>
        <authorList>
            <person name="Haridas S."/>
            <person name="Albert R."/>
            <person name="Binder M."/>
            <person name="Bloem J."/>
            <person name="Labutti K."/>
            <person name="Salamov A."/>
            <person name="Andreopoulos B."/>
            <person name="Baker S."/>
            <person name="Barry K."/>
            <person name="Bills G."/>
            <person name="Bluhm B."/>
            <person name="Cannon C."/>
            <person name="Castanera R."/>
            <person name="Culley D."/>
            <person name="Daum C."/>
            <person name="Ezra D."/>
            <person name="Gonzalez J."/>
            <person name="Henrissat B."/>
            <person name="Kuo A."/>
            <person name="Liang C."/>
            <person name="Lipzen A."/>
            <person name="Lutzoni F."/>
            <person name="Magnuson J."/>
            <person name="Mondo S."/>
            <person name="Nolan M."/>
            <person name="Ohm R."/>
            <person name="Pangilinan J."/>
            <person name="Park H.-J."/>
            <person name="Ramirez L."/>
            <person name="Alfaro M."/>
            <person name="Sun H."/>
            <person name="Tritt A."/>
            <person name="Yoshinaga Y."/>
            <person name="Zwiers L.-H."/>
            <person name="Turgeon B."/>
            <person name="Goodwin S."/>
            <person name="Spatafora J."/>
            <person name="Crous P."/>
            <person name="Grigoriev I."/>
        </authorList>
    </citation>
    <scope>NUCLEOTIDE SEQUENCE</scope>
    <source>
        <strain evidence="1">ATCC 200398</strain>
    </source>
</reference>
<proteinExistence type="predicted"/>
<keyword evidence="2" id="KW-1185">Reference proteome</keyword>
<organism evidence="1 2">
    <name type="scientific">Lindgomyces ingoldianus</name>
    <dbReference type="NCBI Taxonomy" id="673940"/>
    <lineage>
        <taxon>Eukaryota</taxon>
        <taxon>Fungi</taxon>
        <taxon>Dikarya</taxon>
        <taxon>Ascomycota</taxon>
        <taxon>Pezizomycotina</taxon>
        <taxon>Dothideomycetes</taxon>
        <taxon>Pleosporomycetidae</taxon>
        <taxon>Pleosporales</taxon>
        <taxon>Lindgomycetaceae</taxon>
        <taxon>Lindgomyces</taxon>
    </lineage>
</organism>
<name>A0ACB6R0I4_9PLEO</name>
<dbReference type="EMBL" id="MU003503">
    <property type="protein sequence ID" value="KAF2472300.1"/>
    <property type="molecule type" value="Genomic_DNA"/>
</dbReference>
<gene>
    <name evidence="1" type="ORF">BDR25DRAFT_353992</name>
</gene>